<dbReference type="EMBL" id="SBIQ01000809">
    <property type="protein sequence ID" value="KAF7671485.1"/>
    <property type="molecule type" value="Genomic_DNA"/>
</dbReference>
<keyword evidence="2" id="KW-1185">Reference proteome</keyword>
<evidence type="ECO:0000313" key="1">
    <source>
        <dbReference type="EMBL" id="KAF7671485.1"/>
    </source>
</evidence>
<organism evidence="1 2">
    <name type="scientific">Astathelohania contejeani</name>
    <dbReference type="NCBI Taxonomy" id="164912"/>
    <lineage>
        <taxon>Eukaryota</taxon>
        <taxon>Fungi</taxon>
        <taxon>Fungi incertae sedis</taxon>
        <taxon>Microsporidia</taxon>
        <taxon>Astathelohaniidae</taxon>
        <taxon>Astathelohania</taxon>
    </lineage>
</organism>
<evidence type="ECO:0000313" key="2">
    <source>
        <dbReference type="Proteomes" id="UP001516464"/>
    </source>
</evidence>
<dbReference type="Proteomes" id="UP001516464">
    <property type="component" value="Unassembled WGS sequence"/>
</dbReference>
<reference evidence="1 2" key="1">
    <citation type="submission" date="2019-01" db="EMBL/GenBank/DDBJ databases">
        <title>Genomes sequencing and comparative genomics of infectious freshwater microsporidia, Cucumispora dikerogammari and Thelohania contejeani.</title>
        <authorList>
            <person name="Cormier A."/>
            <person name="Giraud I."/>
            <person name="Wattier R."/>
            <person name="Teixeira M."/>
            <person name="Grandjean F."/>
            <person name="Rigaud T."/>
            <person name="Cordaux R."/>
        </authorList>
    </citation>
    <scope>NUCLEOTIDE SEQUENCE [LARGE SCALE GENOMIC DNA]</scope>
    <source>
        <strain evidence="1">T1</strain>
        <tissue evidence="1">Spores</tissue>
    </source>
</reference>
<name>A0ABQ7HV13_9MICR</name>
<sequence>MGQCGVVTKYHRNYLMELNIIFTIERYIQLTVLKKTLENISLEYKRSIEDDMDTRDRVEEAVKRFGEASITGYQPQAIEKKDKKQHNTKPVIKCLYLNNYDYINLFKK</sequence>
<gene>
    <name evidence="1" type="ORF">TCON_2781</name>
</gene>
<comment type="caution">
    <text evidence="1">The sequence shown here is derived from an EMBL/GenBank/DDBJ whole genome shotgun (WGS) entry which is preliminary data.</text>
</comment>
<accession>A0ABQ7HV13</accession>
<protein>
    <submittedName>
        <fullName evidence="1">Uncharacterized protein</fullName>
    </submittedName>
</protein>
<proteinExistence type="predicted"/>